<dbReference type="VEuPathDB" id="FungiDB:VP01_1771g1"/>
<comment type="caution">
    <text evidence="2">The sequence shown here is derived from an EMBL/GenBank/DDBJ whole genome shotgun (WGS) entry which is preliminary data.</text>
</comment>
<sequence>MYFRPTSQNLPTALVTRLEIIDNTQYTYLRYELNFKQSLFEISNPRLKSLQHTAKQTCSTVNMQKHPASVCCYLNLSARVIQPSFDAQSLCILHSDFSKTSTYANRWSLDDSLAEAYCMLTAGITNSNCLKSLKFNLIPSALRKSRVFKSLYNIKTLFLSFPFLRNNRILNQNLNIGVIIVRKCTCKFCKSLKLLREKKMGIILSSTQNEFISFKMKQLWKYLFQRSLTKRLQDWLNHPVQLGCYKFWSSLCSHVSSPTELNQFSTLMSTVIRCLLIGPGASILILIISTPFIFFLSINFWVSKLLVVDWQGRRRFRGGSTLIRDSRIGSRSCVKRRKKRRKSIINQERI</sequence>
<feature type="transmembrane region" description="Helical" evidence="1">
    <location>
        <begin position="283"/>
        <end position="307"/>
    </location>
</feature>
<evidence type="ECO:0000313" key="3">
    <source>
        <dbReference type="Proteomes" id="UP000037035"/>
    </source>
</evidence>
<dbReference type="Proteomes" id="UP000037035">
    <property type="component" value="Unassembled WGS sequence"/>
</dbReference>
<gene>
    <name evidence="2" type="ORF">VP01_1771g1</name>
</gene>
<evidence type="ECO:0000256" key="1">
    <source>
        <dbReference type="SAM" id="Phobius"/>
    </source>
</evidence>
<proteinExistence type="predicted"/>
<dbReference type="EMBL" id="LAVV01006583">
    <property type="protein sequence ID" value="KNZ59259.1"/>
    <property type="molecule type" value="Genomic_DNA"/>
</dbReference>
<evidence type="ECO:0000313" key="2">
    <source>
        <dbReference type="EMBL" id="KNZ59259.1"/>
    </source>
</evidence>
<protein>
    <submittedName>
        <fullName evidence="2">Uncharacterized protein</fullName>
    </submittedName>
</protein>
<accession>A0A0L6VEV4</accession>
<organism evidence="2 3">
    <name type="scientific">Puccinia sorghi</name>
    <dbReference type="NCBI Taxonomy" id="27349"/>
    <lineage>
        <taxon>Eukaryota</taxon>
        <taxon>Fungi</taxon>
        <taxon>Dikarya</taxon>
        <taxon>Basidiomycota</taxon>
        <taxon>Pucciniomycotina</taxon>
        <taxon>Pucciniomycetes</taxon>
        <taxon>Pucciniales</taxon>
        <taxon>Pucciniaceae</taxon>
        <taxon>Puccinia</taxon>
    </lineage>
</organism>
<keyword evidence="1" id="KW-0472">Membrane</keyword>
<keyword evidence="1" id="KW-0812">Transmembrane</keyword>
<name>A0A0L6VEV4_9BASI</name>
<keyword evidence="1" id="KW-1133">Transmembrane helix</keyword>
<reference evidence="2 3" key="1">
    <citation type="submission" date="2015-08" db="EMBL/GenBank/DDBJ databases">
        <title>Next Generation Sequencing and Analysis of the Genome of Puccinia sorghi L Schw, the Causal Agent of Maize Common Rust.</title>
        <authorList>
            <person name="Rochi L."/>
            <person name="Burguener G."/>
            <person name="Darino M."/>
            <person name="Turjanski A."/>
            <person name="Kreff E."/>
            <person name="Dieguez M.J."/>
            <person name="Sacco F."/>
        </authorList>
    </citation>
    <scope>NUCLEOTIDE SEQUENCE [LARGE SCALE GENOMIC DNA]</scope>
    <source>
        <strain evidence="2 3">RO10H11247</strain>
    </source>
</reference>
<keyword evidence="3" id="KW-1185">Reference proteome</keyword>
<dbReference type="AlphaFoldDB" id="A0A0L6VEV4"/>